<dbReference type="Proteomes" id="UP000244336">
    <property type="component" value="Chromosome 5"/>
</dbReference>
<dbReference type="EMBL" id="CM009753">
    <property type="protein sequence ID" value="PUZ53227.1"/>
    <property type="molecule type" value="Genomic_DNA"/>
</dbReference>
<gene>
    <name evidence="2" type="ORF">GQ55_5G036500</name>
</gene>
<organism evidence="2 3">
    <name type="scientific">Panicum hallii var. hallii</name>
    <dbReference type="NCBI Taxonomy" id="1504633"/>
    <lineage>
        <taxon>Eukaryota</taxon>
        <taxon>Viridiplantae</taxon>
        <taxon>Streptophyta</taxon>
        <taxon>Embryophyta</taxon>
        <taxon>Tracheophyta</taxon>
        <taxon>Spermatophyta</taxon>
        <taxon>Magnoliopsida</taxon>
        <taxon>Liliopsida</taxon>
        <taxon>Poales</taxon>
        <taxon>Poaceae</taxon>
        <taxon>PACMAD clade</taxon>
        <taxon>Panicoideae</taxon>
        <taxon>Panicodae</taxon>
        <taxon>Paniceae</taxon>
        <taxon>Panicinae</taxon>
        <taxon>Panicum</taxon>
        <taxon>Panicum sect. Panicum</taxon>
    </lineage>
</organism>
<proteinExistence type="predicted"/>
<evidence type="ECO:0000256" key="1">
    <source>
        <dbReference type="SAM" id="MobiDB-lite"/>
    </source>
</evidence>
<feature type="region of interest" description="Disordered" evidence="1">
    <location>
        <begin position="75"/>
        <end position="103"/>
    </location>
</feature>
<dbReference type="OrthoDB" id="10500205at2759"/>
<keyword evidence="3" id="KW-1185">Reference proteome</keyword>
<accession>A0A2T7DCE3</accession>
<evidence type="ECO:0000313" key="3">
    <source>
        <dbReference type="Proteomes" id="UP000244336"/>
    </source>
</evidence>
<evidence type="ECO:0000313" key="2">
    <source>
        <dbReference type="EMBL" id="PUZ53227.1"/>
    </source>
</evidence>
<dbReference type="AlphaFoldDB" id="A0A2T7DCE3"/>
<reference evidence="2 3" key="1">
    <citation type="submission" date="2018-04" db="EMBL/GenBank/DDBJ databases">
        <title>WGS assembly of Panicum hallii var. hallii HAL2.</title>
        <authorList>
            <person name="Lovell J."/>
            <person name="Jenkins J."/>
            <person name="Lowry D."/>
            <person name="Mamidi S."/>
            <person name="Sreedasyam A."/>
            <person name="Weng X."/>
            <person name="Barry K."/>
            <person name="Bonette J."/>
            <person name="Campitelli B."/>
            <person name="Daum C."/>
            <person name="Gordon S."/>
            <person name="Gould B."/>
            <person name="Lipzen A."/>
            <person name="MacQueen A."/>
            <person name="Palacio-Mejia J."/>
            <person name="Plott C."/>
            <person name="Shakirov E."/>
            <person name="Shu S."/>
            <person name="Yoshinaga Y."/>
            <person name="Zane M."/>
            <person name="Rokhsar D."/>
            <person name="Grimwood J."/>
            <person name="Schmutz J."/>
            <person name="Juenger T."/>
        </authorList>
    </citation>
    <scope>NUCLEOTIDE SEQUENCE [LARGE SCALE GENOMIC DNA]</scope>
    <source>
        <strain evidence="3">cv. HAL2</strain>
    </source>
</reference>
<protein>
    <submittedName>
        <fullName evidence="2">Uncharacterized protein</fullName>
    </submittedName>
</protein>
<sequence length="294" mass="31323">MARRLPISLDAGSSLPRNIRARHLRHLLHQQLVDLLQAPVHRPRRFAVAVVLALPAVALDLLPLDSLAVEDDDAATPRATRAASSDSSTLATGRGPPVMPDTCTAPERILVESPHHCESHGCITRVWLRPDGLPQEVPDMVMPYYPCHGWTNYARRDAGPSSTEHGFTMASPRCAISPDYTLATPLYSPTPAKPLEFLLRGTIAARRSTLPLYMAAGSSSSMAAAVLPGFAEPKPELAPPSPPTAPWFPGRPTAATTANTRPGLCHIIKTGHVSAEMSTGGEACRPPPSGEGEA</sequence>
<dbReference type="Gramene" id="PUZ53227">
    <property type="protein sequence ID" value="PUZ53227"/>
    <property type="gene ID" value="GQ55_5G036500"/>
</dbReference>
<name>A0A2T7DCE3_9POAL</name>
<feature type="compositionally biased region" description="Low complexity" evidence="1">
    <location>
        <begin position="76"/>
        <end position="92"/>
    </location>
</feature>